<dbReference type="SFLD" id="SFLDS00003">
    <property type="entry name" value="Haloacid_Dehalogenase"/>
    <property type="match status" value="1"/>
</dbReference>
<gene>
    <name evidence="1" type="ORF">A8709_18265</name>
</gene>
<dbReference type="InterPro" id="IPR023214">
    <property type="entry name" value="HAD_sf"/>
</dbReference>
<dbReference type="Gene3D" id="3.40.50.1000">
    <property type="entry name" value="HAD superfamily/HAD-like"/>
    <property type="match status" value="1"/>
</dbReference>
<dbReference type="InterPro" id="IPR036412">
    <property type="entry name" value="HAD-like_sf"/>
</dbReference>
<proteinExistence type="predicted"/>
<dbReference type="Proteomes" id="UP000093309">
    <property type="component" value="Unassembled WGS sequence"/>
</dbReference>
<dbReference type="InterPro" id="IPR041492">
    <property type="entry name" value="HAD_2"/>
</dbReference>
<dbReference type="PANTHER" id="PTHR43434:SF26">
    <property type="entry name" value="PYROPHOSPHATASE PPAX"/>
    <property type="match status" value="1"/>
</dbReference>
<dbReference type="GO" id="GO:0008967">
    <property type="term" value="F:phosphoglycolate phosphatase activity"/>
    <property type="evidence" value="ECO:0007669"/>
    <property type="project" value="TreeGrafter"/>
</dbReference>
<dbReference type="InterPro" id="IPR006439">
    <property type="entry name" value="HAD-SF_hydro_IA"/>
</dbReference>
<dbReference type="InterPro" id="IPR050155">
    <property type="entry name" value="HAD-like_hydrolase_sf"/>
</dbReference>
<dbReference type="Pfam" id="PF13419">
    <property type="entry name" value="HAD_2"/>
    <property type="match status" value="1"/>
</dbReference>
<keyword evidence="1" id="KW-0378">Hydrolase</keyword>
<dbReference type="EMBL" id="LYPC01000022">
    <property type="protein sequence ID" value="OCT13541.1"/>
    <property type="molecule type" value="Genomic_DNA"/>
</dbReference>
<dbReference type="STRING" id="512399.A8709_18265"/>
<dbReference type="Gene3D" id="1.10.150.240">
    <property type="entry name" value="Putative phosphatase, domain 2"/>
    <property type="match status" value="1"/>
</dbReference>
<sequence>MYNTIIFDVDGTLIDTEKAVLGSLQKMLVVEYGRHIELVDLSFVLGIPGAKSLPQLGIDDIDKANERWNFFMKDFFNSIEVFDGIFDVVSDLQNRNISQGIVTSKTNIELRDDFEPFGLMNYLTHIVCADDTKKHKPNPEPLLKFLEISDAKPELSIYIGDTIYDYECARDAGIDFGLALWGCKNHEKINSKYKFKRPLDIINLLEATRDIH</sequence>
<dbReference type="RefSeq" id="WP_065853603.1">
    <property type="nucleotide sequence ID" value="NZ_LYPC01000022.1"/>
</dbReference>
<dbReference type="InterPro" id="IPR023198">
    <property type="entry name" value="PGP-like_dom2"/>
</dbReference>
<dbReference type="SUPFAM" id="SSF56784">
    <property type="entry name" value="HAD-like"/>
    <property type="match status" value="1"/>
</dbReference>
<dbReference type="PANTHER" id="PTHR43434">
    <property type="entry name" value="PHOSPHOGLYCOLATE PHOSPHATASE"/>
    <property type="match status" value="1"/>
</dbReference>
<dbReference type="SFLD" id="SFLDG01129">
    <property type="entry name" value="C1.5:_HAD__Beta-PGM__Phosphata"/>
    <property type="match status" value="1"/>
</dbReference>
<dbReference type="GO" id="GO:0006281">
    <property type="term" value="P:DNA repair"/>
    <property type="evidence" value="ECO:0007669"/>
    <property type="project" value="TreeGrafter"/>
</dbReference>
<dbReference type="NCBIfam" id="TIGR01549">
    <property type="entry name" value="HAD-SF-IA-v1"/>
    <property type="match status" value="1"/>
</dbReference>
<reference evidence="2" key="1">
    <citation type="submission" date="2016-05" db="EMBL/GenBank/DDBJ databases">
        <title>Paenibacillus oryzae. sp. nov., isolated from the rice root.</title>
        <authorList>
            <person name="Zhang J."/>
            <person name="Zhang X."/>
        </authorList>
    </citation>
    <scope>NUCLEOTIDE SEQUENCE [LARGE SCALE GENOMIC DNA]</scope>
    <source>
        <strain evidence="2">KCTC13222</strain>
    </source>
</reference>
<evidence type="ECO:0000313" key="2">
    <source>
        <dbReference type="Proteomes" id="UP000093309"/>
    </source>
</evidence>
<keyword evidence="2" id="KW-1185">Reference proteome</keyword>
<organism evidence="1 2">
    <name type="scientific">Paenibacillus pectinilyticus</name>
    <dbReference type="NCBI Taxonomy" id="512399"/>
    <lineage>
        <taxon>Bacteria</taxon>
        <taxon>Bacillati</taxon>
        <taxon>Bacillota</taxon>
        <taxon>Bacilli</taxon>
        <taxon>Bacillales</taxon>
        <taxon>Paenibacillaceae</taxon>
        <taxon>Paenibacillus</taxon>
    </lineage>
</organism>
<evidence type="ECO:0000313" key="1">
    <source>
        <dbReference type="EMBL" id="OCT13541.1"/>
    </source>
</evidence>
<dbReference type="GO" id="GO:0005829">
    <property type="term" value="C:cytosol"/>
    <property type="evidence" value="ECO:0007669"/>
    <property type="project" value="TreeGrafter"/>
</dbReference>
<protein>
    <submittedName>
        <fullName evidence="1">HAD family hydrolase</fullName>
    </submittedName>
</protein>
<dbReference type="AlphaFoldDB" id="A0A1C0ZZS6"/>
<dbReference type="OrthoDB" id="9807630at2"/>
<name>A0A1C0ZZS6_9BACL</name>
<comment type="caution">
    <text evidence="1">The sequence shown here is derived from an EMBL/GenBank/DDBJ whole genome shotgun (WGS) entry which is preliminary data.</text>
</comment>
<accession>A0A1C0ZZS6</accession>